<evidence type="ECO:0000259" key="13">
    <source>
        <dbReference type="Pfam" id="PF12627"/>
    </source>
</evidence>
<feature type="domain" description="Poly A polymerase head" evidence="12">
    <location>
        <begin position="3"/>
        <end position="122"/>
    </location>
</feature>
<dbReference type="Pfam" id="PF01743">
    <property type="entry name" value="PolyA_pol"/>
    <property type="match status" value="1"/>
</dbReference>
<dbReference type="SUPFAM" id="SSF81301">
    <property type="entry name" value="Nucleotidyltransferase"/>
    <property type="match status" value="1"/>
</dbReference>
<reference evidence="15" key="1">
    <citation type="journal article" date="2018" name="Front. Microbiol.">
        <title>Genome-Based Analysis Reveals the Taxonomy and Diversity of the Family Idiomarinaceae.</title>
        <authorList>
            <person name="Liu Y."/>
            <person name="Lai Q."/>
            <person name="Shao Z."/>
        </authorList>
    </citation>
    <scope>NUCLEOTIDE SEQUENCE [LARGE SCALE GENOMIC DNA]</scope>
    <source>
        <strain evidence="15">PO-M2</strain>
    </source>
</reference>
<dbReference type="GO" id="GO:0046872">
    <property type="term" value="F:metal ion binding"/>
    <property type="evidence" value="ECO:0007669"/>
    <property type="project" value="UniProtKB-KW"/>
</dbReference>
<keyword evidence="8" id="KW-0067">ATP-binding</keyword>
<organism evidence="14 15">
    <name type="scientific">Pseudidiomarina homiensis</name>
    <dbReference type="NCBI Taxonomy" id="364198"/>
    <lineage>
        <taxon>Bacteria</taxon>
        <taxon>Pseudomonadati</taxon>
        <taxon>Pseudomonadota</taxon>
        <taxon>Gammaproteobacteria</taxon>
        <taxon>Alteromonadales</taxon>
        <taxon>Idiomarinaceae</taxon>
        <taxon>Pseudidiomarina</taxon>
    </lineage>
</organism>
<dbReference type="PANTHER" id="PTHR47545:SF1">
    <property type="entry name" value="MULTIFUNCTIONAL CCA PROTEIN"/>
    <property type="match status" value="1"/>
</dbReference>
<evidence type="ECO:0000313" key="14">
    <source>
        <dbReference type="EMBL" id="RUO55250.1"/>
    </source>
</evidence>
<dbReference type="Gene3D" id="3.30.460.10">
    <property type="entry name" value="Beta Polymerase, domain 2"/>
    <property type="match status" value="1"/>
</dbReference>
<dbReference type="SUPFAM" id="SSF81891">
    <property type="entry name" value="Poly A polymerase C-terminal region-like"/>
    <property type="match status" value="1"/>
</dbReference>
<comment type="cofactor">
    <cofactor evidence="1">
        <name>Mg(2+)</name>
        <dbReference type="ChEBI" id="CHEBI:18420"/>
    </cofactor>
</comment>
<evidence type="ECO:0000256" key="5">
    <source>
        <dbReference type="ARBA" id="ARBA00022723"/>
    </source>
</evidence>
<dbReference type="OrthoDB" id="9805698at2"/>
<dbReference type="RefSeq" id="WP_126769489.1">
    <property type="nucleotide sequence ID" value="NZ_PIPX01000001.1"/>
</dbReference>
<evidence type="ECO:0000256" key="3">
    <source>
        <dbReference type="ARBA" id="ARBA00022694"/>
    </source>
</evidence>
<keyword evidence="2 11" id="KW-0808">Transferase</keyword>
<evidence type="ECO:0000256" key="2">
    <source>
        <dbReference type="ARBA" id="ARBA00022679"/>
    </source>
</evidence>
<comment type="caution">
    <text evidence="14">The sequence shown here is derived from an EMBL/GenBank/DDBJ whole genome shotgun (WGS) entry which is preliminary data.</text>
</comment>
<keyword evidence="10 11" id="KW-0694">RNA-binding</keyword>
<evidence type="ECO:0008006" key="16">
    <source>
        <dbReference type="Google" id="ProtNLM"/>
    </source>
</evidence>
<evidence type="ECO:0000256" key="10">
    <source>
        <dbReference type="ARBA" id="ARBA00022884"/>
    </source>
</evidence>
<dbReference type="CDD" id="cd05398">
    <property type="entry name" value="NT_ClassII-CCAase"/>
    <property type="match status" value="1"/>
</dbReference>
<dbReference type="PIRSF" id="PIRSF000813">
    <property type="entry name" value="CCA_bact"/>
    <property type="match status" value="1"/>
</dbReference>
<dbReference type="GO" id="GO:0005524">
    <property type="term" value="F:ATP binding"/>
    <property type="evidence" value="ECO:0007669"/>
    <property type="project" value="UniProtKB-KW"/>
</dbReference>
<dbReference type="GO" id="GO:0004810">
    <property type="term" value="F:CCA tRNA nucleotidyltransferase activity"/>
    <property type="evidence" value="ECO:0007669"/>
    <property type="project" value="InterPro"/>
</dbReference>
<dbReference type="InterPro" id="IPR050124">
    <property type="entry name" value="tRNA_CCA-adding_enzyme"/>
</dbReference>
<dbReference type="AlphaFoldDB" id="A0A432Y2R9"/>
<dbReference type="InterPro" id="IPR012006">
    <property type="entry name" value="CCA_bact"/>
</dbReference>
<evidence type="ECO:0000256" key="7">
    <source>
        <dbReference type="ARBA" id="ARBA00022800"/>
    </source>
</evidence>
<dbReference type="InterPro" id="IPR002646">
    <property type="entry name" value="PolA_pol_head_dom"/>
</dbReference>
<sequence>MKVYLVGGAVRDQLLGKTVHEKDYVVVGATPQEMLAKGYRQVGKDFPVFLHPETNEEYALARTERKSGRGYTGFTIAADPNVTLEEDLLRRDLTINAIAQDQDGHLIDPYGGLNDINARQLRHVSAAFVEDPLRILRVARFAARFADDGFTVAPETLELMQSMSAANELQELANERVWHETVKALNSASPATYFAVLAQANALAPWFTELTDERTLDGVLARLNHCTADQAELVFAGWQGELDNEAQVVACCERLRVPTDWRHMALLAHRWHAAKHRLATSTCFFTCLNQADCWRRPERVPKLVAIWQLQGLTTYDAQRLLEAFNAARKVATTEVIAAAKTRGETLSGPAIGAAVQQARASVLQTQLA</sequence>
<protein>
    <recommendedName>
        <fullName evidence="16">Multifunctional CCA tRNA nucleotidyl transferase/2'3'-cyclic phosphodiesterase/2'nucleotidase/phosphatase</fullName>
    </recommendedName>
</protein>
<dbReference type="Proteomes" id="UP000287649">
    <property type="component" value="Unassembled WGS sequence"/>
</dbReference>
<evidence type="ECO:0000256" key="9">
    <source>
        <dbReference type="ARBA" id="ARBA00022842"/>
    </source>
</evidence>
<evidence type="ECO:0000256" key="1">
    <source>
        <dbReference type="ARBA" id="ARBA00001946"/>
    </source>
</evidence>
<dbReference type="GO" id="GO:0042245">
    <property type="term" value="P:RNA repair"/>
    <property type="evidence" value="ECO:0007669"/>
    <property type="project" value="UniProtKB-KW"/>
</dbReference>
<dbReference type="InterPro" id="IPR032828">
    <property type="entry name" value="PolyA_RNA-bd"/>
</dbReference>
<keyword evidence="6" id="KW-0547">Nucleotide-binding</keyword>
<evidence type="ECO:0000313" key="15">
    <source>
        <dbReference type="Proteomes" id="UP000287649"/>
    </source>
</evidence>
<accession>A0A432Y2R9</accession>
<comment type="similarity">
    <text evidence="11">Belongs to the tRNA nucleotidyltransferase/poly(A) polymerase family.</text>
</comment>
<dbReference type="Gene3D" id="1.10.3090.10">
    <property type="entry name" value="cca-adding enzyme, domain 2"/>
    <property type="match status" value="1"/>
</dbReference>
<keyword evidence="5" id="KW-0479">Metal-binding</keyword>
<gene>
    <name evidence="14" type="ORF">CWI70_00190</name>
</gene>
<dbReference type="GO" id="GO:0001680">
    <property type="term" value="P:tRNA 3'-terminal CCA addition"/>
    <property type="evidence" value="ECO:0007669"/>
    <property type="project" value="InterPro"/>
</dbReference>
<dbReference type="PANTHER" id="PTHR47545">
    <property type="entry name" value="MULTIFUNCTIONAL CCA PROTEIN"/>
    <property type="match status" value="1"/>
</dbReference>
<feature type="domain" description="tRNA nucleotidyltransferase/poly(A) polymerase RNA and SrmB- binding" evidence="13">
    <location>
        <begin position="149"/>
        <end position="211"/>
    </location>
</feature>
<evidence type="ECO:0000256" key="6">
    <source>
        <dbReference type="ARBA" id="ARBA00022741"/>
    </source>
</evidence>
<evidence type="ECO:0000256" key="4">
    <source>
        <dbReference type="ARBA" id="ARBA00022695"/>
    </source>
</evidence>
<proteinExistence type="inferred from homology"/>
<dbReference type="GO" id="GO:0003723">
    <property type="term" value="F:RNA binding"/>
    <property type="evidence" value="ECO:0007669"/>
    <property type="project" value="UniProtKB-KW"/>
</dbReference>
<dbReference type="Pfam" id="PF12627">
    <property type="entry name" value="PolyA_pol_RNAbd"/>
    <property type="match status" value="1"/>
</dbReference>
<evidence type="ECO:0000256" key="8">
    <source>
        <dbReference type="ARBA" id="ARBA00022840"/>
    </source>
</evidence>
<keyword evidence="3" id="KW-0819">tRNA processing</keyword>
<dbReference type="EMBL" id="PIPX01000001">
    <property type="protein sequence ID" value="RUO55250.1"/>
    <property type="molecule type" value="Genomic_DNA"/>
</dbReference>
<keyword evidence="15" id="KW-1185">Reference proteome</keyword>
<dbReference type="InterPro" id="IPR043519">
    <property type="entry name" value="NT_sf"/>
</dbReference>
<name>A0A432Y2R9_9GAMM</name>
<evidence type="ECO:0000256" key="11">
    <source>
        <dbReference type="RuleBase" id="RU003953"/>
    </source>
</evidence>
<evidence type="ECO:0000259" key="12">
    <source>
        <dbReference type="Pfam" id="PF01743"/>
    </source>
</evidence>
<keyword evidence="7" id="KW-0692">RNA repair</keyword>
<keyword evidence="4" id="KW-0548">Nucleotidyltransferase</keyword>
<keyword evidence="9" id="KW-0460">Magnesium</keyword>